<evidence type="ECO:0000313" key="1">
    <source>
        <dbReference type="EMBL" id="TWT55497.1"/>
    </source>
</evidence>
<name>A0A5C5WXV7_9BACT</name>
<accession>A0A5C5WXV7</accession>
<reference evidence="1 2" key="1">
    <citation type="submission" date="2019-02" db="EMBL/GenBank/DDBJ databases">
        <title>Deep-cultivation of Planctomycetes and their phenomic and genomic characterization uncovers novel biology.</title>
        <authorList>
            <person name="Wiegand S."/>
            <person name="Jogler M."/>
            <person name="Boedeker C."/>
            <person name="Pinto D."/>
            <person name="Vollmers J."/>
            <person name="Rivas-Marin E."/>
            <person name="Kohn T."/>
            <person name="Peeters S.H."/>
            <person name="Heuer A."/>
            <person name="Rast P."/>
            <person name="Oberbeckmann S."/>
            <person name="Bunk B."/>
            <person name="Jeske O."/>
            <person name="Meyerdierks A."/>
            <person name="Storesund J.E."/>
            <person name="Kallscheuer N."/>
            <person name="Luecker S."/>
            <person name="Lage O.M."/>
            <person name="Pohl T."/>
            <person name="Merkel B.J."/>
            <person name="Hornburger P."/>
            <person name="Mueller R.-W."/>
            <person name="Bruemmer F."/>
            <person name="Labrenz M."/>
            <person name="Spormann A.M."/>
            <person name="Op Den Camp H."/>
            <person name="Overmann J."/>
            <person name="Amann R."/>
            <person name="Jetten M.S.M."/>
            <person name="Mascher T."/>
            <person name="Medema M.H."/>
            <person name="Devos D.P."/>
            <person name="Kaster A.-K."/>
            <person name="Ovreas L."/>
            <person name="Rohde M."/>
            <person name="Galperin M.Y."/>
            <person name="Jogler C."/>
        </authorList>
    </citation>
    <scope>NUCLEOTIDE SEQUENCE [LARGE SCALE GENOMIC DNA]</scope>
    <source>
        <strain evidence="1 2">CA85</strain>
    </source>
</reference>
<protein>
    <submittedName>
        <fullName evidence="1">Uncharacterized protein</fullName>
    </submittedName>
</protein>
<gene>
    <name evidence="1" type="ORF">CA85_49100</name>
</gene>
<proteinExistence type="predicted"/>
<keyword evidence="2" id="KW-1185">Reference proteome</keyword>
<comment type="caution">
    <text evidence="1">The sequence shown here is derived from an EMBL/GenBank/DDBJ whole genome shotgun (WGS) entry which is preliminary data.</text>
</comment>
<dbReference type="AlphaFoldDB" id="A0A5C5WXV7"/>
<sequence>MNAWTEIVQSSNFRHVGTLAPWAHLVDQGSSTEFRFDAVYQFCTDGSVTFSSR</sequence>
<organism evidence="1 2">
    <name type="scientific">Allorhodopirellula solitaria</name>
    <dbReference type="NCBI Taxonomy" id="2527987"/>
    <lineage>
        <taxon>Bacteria</taxon>
        <taxon>Pseudomonadati</taxon>
        <taxon>Planctomycetota</taxon>
        <taxon>Planctomycetia</taxon>
        <taxon>Pirellulales</taxon>
        <taxon>Pirellulaceae</taxon>
        <taxon>Allorhodopirellula</taxon>
    </lineage>
</organism>
<dbReference type="EMBL" id="SJPK01000025">
    <property type="protein sequence ID" value="TWT55497.1"/>
    <property type="molecule type" value="Genomic_DNA"/>
</dbReference>
<dbReference type="Proteomes" id="UP000318053">
    <property type="component" value="Unassembled WGS sequence"/>
</dbReference>
<evidence type="ECO:0000313" key="2">
    <source>
        <dbReference type="Proteomes" id="UP000318053"/>
    </source>
</evidence>